<name>A0ACC2V0T0_9TREE</name>
<keyword evidence="2" id="KW-1185">Reference proteome</keyword>
<dbReference type="EMBL" id="JASBWR010000133">
    <property type="protein sequence ID" value="KAJ9092616.1"/>
    <property type="molecule type" value="Genomic_DNA"/>
</dbReference>
<proteinExistence type="predicted"/>
<reference evidence="1" key="1">
    <citation type="submission" date="2023-04" db="EMBL/GenBank/DDBJ databases">
        <title>Draft Genome sequencing of Naganishia species isolated from polar environments using Oxford Nanopore Technology.</title>
        <authorList>
            <person name="Leo P."/>
            <person name="Venkateswaran K."/>
        </authorList>
    </citation>
    <scope>NUCLEOTIDE SEQUENCE</scope>
    <source>
        <strain evidence="1">MNA-CCFEE 5261</strain>
    </source>
</reference>
<accession>A0ACC2V0T0</accession>
<sequence>MFTNPVLSKYFSSGQVIETVRGGGVFQPAIDDAIRKLDQGEWVSLFAVWYGQQDIASSNLTRFDDVMPDTRKHLRFLPRPGKSVSITIGQPITSKILPLVEGWKQIARNSGNLGLGGKWSHSARSSNLDDDALALNNIRDAQTKVKVAAQNPERQARSTALSGDEQRIRIDICDLLYKEVQEMGIKVEQQEGKDKRPWRTAVSIDGKVHT</sequence>
<dbReference type="Proteomes" id="UP001241377">
    <property type="component" value="Unassembled WGS sequence"/>
</dbReference>
<organism evidence="1 2">
    <name type="scientific">Naganishia cerealis</name>
    <dbReference type="NCBI Taxonomy" id="610337"/>
    <lineage>
        <taxon>Eukaryota</taxon>
        <taxon>Fungi</taxon>
        <taxon>Dikarya</taxon>
        <taxon>Basidiomycota</taxon>
        <taxon>Agaricomycotina</taxon>
        <taxon>Tremellomycetes</taxon>
        <taxon>Filobasidiales</taxon>
        <taxon>Filobasidiaceae</taxon>
        <taxon>Naganishia</taxon>
    </lineage>
</organism>
<comment type="caution">
    <text evidence="1">The sequence shown here is derived from an EMBL/GenBank/DDBJ whole genome shotgun (WGS) entry which is preliminary data.</text>
</comment>
<protein>
    <submittedName>
        <fullName evidence="1">Uncharacterized protein</fullName>
    </submittedName>
</protein>
<evidence type="ECO:0000313" key="1">
    <source>
        <dbReference type="EMBL" id="KAJ9092616.1"/>
    </source>
</evidence>
<gene>
    <name evidence="1" type="ORF">QFC19_008654</name>
</gene>
<evidence type="ECO:0000313" key="2">
    <source>
        <dbReference type="Proteomes" id="UP001241377"/>
    </source>
</evidence>